<dbReference type="Proteomes" id="UP000196655">
    <property type="component" value="Unassembled WGS sequence"/>
</dbReference>
<proteinExistence type="predicted"/>
<comment type="caution">
    <text evidence="1">The sequence shown here is derived from an EMBL/GenBank/DDBJ whole genome shotgun (WGS) entry which is preliminary data.</text>
</comment>
<organism evidence="1 2">
    <name type="scientific">Inquilinus limosus</name>
    <dbReference type="NCBI Taxonomy" id="171674"/>
    <lineage>
        <taxon>Bacteria</taxon>
        <taxon>Pseudomonadati</taxon>
        <taxon>Pseudomonadota</taxon>
        <taxon>Alphaproteobacteria</taxon>
        <taxon>Rhodospirillales</taxon>
        <taxon>Rhodospirillaceae</taxon>
        <taxon>Inquilinus</taxon>
    </lineage>
</organism>
<protein>
    <submittedName>
        <fullName evidence="1">CopG family transcriptional regulator</fullName>
    </submittedName>
</protein>
<accession>A0A211ZBU9</accession>
<evidence type="ECO:0000313" key="1">
    <source>
        <dbReference type="EMBL" id="OWJ62723.1"/>
    </source>
</evidence>
<sequence length="63" mass="6998">MESPPPPPADDPDTAALRAAVAEAVASLDAGYYIPHEEMRRWLLSWGTENELPPPSVQRRQSR</sequence>
<evidence type="ECO:0000313" key="2">
    <source>
        <dbReference type="Proteomes" id="UP000196655"/>
    </source>
</evidence>
<dbReference type="OrthoDB" id="5298181at2"/>
<dbReference type="AlphaFoldDB" id="A0A211ZBU9"/>
<reference evidence="2" key="1">
    <citation type="submission" date="2017-05" db="EMBL/GenBank/DDBJ databases">
        <authorList>
            <person name="Macchi M."/>
            <person name="Festa S."/>
            <person name="Coppotelli B.M."/>
            <person name="Morelli I.S."/>
        </authorList>
    </citation>
    <scope>NUCLEOTIDE SEQUENCE [LARGE SCALE GENOMIC DNA]</scope>
    <source>
        <strain evidence="2">I</strain>
    </source>
</reference>
<dbReference type="EMBL" id="NHON01000092">
    <property type="protein sequence ID" value="OWJ62723.1"/>
    <property type="molecule type" value="Genomic_DNA"/>
</dbReference>
<keyword evidence="2" id="KW-1185">Reference proteome</keyword>
<gene>
    <name evidence="1" type="ORF">BWR60_29860</name>
</gene>
<name>A0A211ZBU9_9PROT</name>